<comment type="subcellular location">
    <subcellularLocation>
        <location evidence="1">Cell membrane</location>
        <topology evidence="1">Multi-pass membrane protein</topology>
    </subcellularLocation>
</comment>
<evidence type="ECO:0000256" key="1">
    <source>
        <dbReference type="ARBA" id="ARBA00004651"/>
    </source>
</evidence>
<feature type="transmembrane region" description="Helical" evidence="7">
    <location>
        <begin position="169"/>
        <end position="190"/>
    </location>
</feature>
<organism evidence="9 10">
    <name type="scientific">Corynebacterium freneyi DNF00450</name>
    <dbReference type="NCBI Taxonomy" id="1287475"/>
    <lineage>
        <taxon>Bacteria</taxon>
        <taxon>Bacillati</taxon>
        <taxon>Actinomycetota</taxon>
        <taxon>Actinomycetes</taxon>
        <taxon>Mycobacteriales</taxon>
        <taxon>Corynebacteriaceae</taxon>
        <taxon>Corynebacterium</taxon>
    </lineage>
</organism>
<feature type="transmembrane region" description="Helical" evidence="7">
    <location>
        <begin position="116"/>
        <end position="135"/>
    </location>
</feature>
<feature type="transmembrane region" description="Helical" evidence="7">
    <location>
        <begin position="263"/>
        <end position="288"/>
    </location>
</feature>
<keyword evidence="5 7" id="KW-1133">Transmembrane helix</keyword>
<feature type="transmembrane region" description="Helical" evidence="7">
    <location>
        <begin position="427"/>
        <end position="449"/>
    </location>
</feature>
<evidence type="ECO:0000313" key="10">
    <source>
        <dbReference type="Proteomes" id="UP000029548"/>
    </source>
</evidence>
<feature type="domain" description="EccD-like transmembrane" evidence="8">
    <location>
        <begin position="118"/>
        <end position="453"/>
    </location>
</feature>
<dbReference type="AlphaFoldDB" id="A0A095Y5U2"/>
<gene>
    <name evidence="9" type="ORF">HMPREF1650_04400</name>
</gene>
<evidence type="ECO:0000256" key="4">
    <source>
        <dbReference type="ARBA" id="ARBA00022692"/>
    </source>
</evidence>
<dbReference type="NCBIfam" id="TIGR03920">
    <property type="entry name" value="T7SS_EccD"/>
    <property type="match status" value="1"/>
</dbReference>
<name>A0A095Y5U2_9CORY</name>
<feature type="transmembrane region" description="Helical" evidence="7">
    <location>
        <begin position="229"/>
        <end position="257"/>
    </location>
</feature>
<feature type="transmembrane region" description="Helical" evidence="7">
    <location>
        <begin position="202"/>
        <end position="222"/>
    </location>
</feature>
<comment type="caution">
    <text evidence="9">The sequence shown here is derived from an EMBL/GenBank/DDBJ whole genome shotgun (WGS) entry which is preliminary data.</text>
</comment>
<dbReference type="Proteomes" id="UP000029548">
    <property type="component" value="Unassembled WGS sequence"/>
</dbReference>
<evidence type="ECO:0000256" key="6">
    <source>
        <dbReference type="ARBA" id="ARBA00023136"/>
    </source>
</evidence>
<sequence>MTLTSSMLRLRIDFMPGDGPTRRADLLVPADAPVATVLPELIDAFGAAAAPGASWRVRLPDGSIADPETGLAEAGVRDGDRLVVVDDPGPAPPPMVIDVADVLADDAPGVGVVDAVVGPVIAAAATVVAAIGVLAMSPHDAILAAGVAGALALSAAGGLRIAMRRGAGAAAVSFLACQTLVCAALGGAALTGIRAADAGVDWRFTAGLVPGAAVSSLALLVLRPARRDIAAAVTAVGAAGLTLALGAAGFAAALRWFAEAGPAAALTMAMVVIVLAAAPGMCVAAAGVRVPRIPAAGEPFPDDPDPDDPVDVIASRAGRFLDGTVSGASIVLVAAAAPIAVGSPGGWALGLLAAVTVLCLIQSRGHARIIPSAALACAGAALLIGVAVSQWDAGRWPVALLVCAPLLAATAITAVPSSRVTPTMRRVLELIEAVAITVSLPLAAVVAGIPDLAAGLIR</sequence>
<evidence type="ECO:0000256" key="7">
    <source>
        <dbReference type="SAM" id="Phobius"/>
    </source>
</evidence>
<protein>
    <recommendedName>
        <fullName evidence="8">EccD-like transmembrane domain-containing protein</fullName>
    </recommendedName>
</protein>
<dbReference type="InterPro" id="IPR044049">
    <property type="entry name" value="EccD_transm"/>
</dbReference>
<evidence type="ECO:0000256" key="2">
    <source>
        <dbReference type="ARBA" id="ARBA00006162"/>
    </source>
</evidence>
<dbReference type="Pfam" id="PF19053">
    <property type="entry name" value="EccD"/>
    <property type="match status" value="1"/>
</dbReference>
<keyword evidence="3" id="KW-1003">Cell membrane</keyword>
<feature type="transmembrane region" description="Helical" evidence="7">
    <location>
        <begin position="373"/>
        <end position="391"/>
    </location>
</feature>
<feature type="transmembrane region" description="Helical" evidence="7">
    <location>
        <begin position="397"/>
        <end position="415"/>
    </location>
</feature>
<dbReference type="Pfam" id="PF08817">
    <property type="entry name" value="YukD"/>
    <property type="match status" value="1"/>
</dbReference>
<evidence type="ECO:0000259" key="8">
    <source>
        <dbReference type="Pfam" id="PF19053"/>
    </source>
</evidence>
<keyword evidence="6 7" id="KW-0472">Membrane</keyword>
<dbReference type="InterPro" id="IPR006707">
    <property type="entry name" value="T7SS_EccD"/>
</dbReference>
<comment type="similarity">
    <text evidence="2">Belongs to the EccD/Snm4 family.</text>
</comment>
<dbReference type="EMBL" id="JRNE01000040">
    <property type="protein sequence ID" value="KGF17401.1"/>
    <property type="molecule type" value="Genomic_DNA"/>
</dbReference>
<proteinExistence type="inferred from homology"/>
<reference evidence="9 10" key="1">
    <citation type="submission" date="2014-07" db="EMBL/GenBank/DDBJ databases">
        <authorList>
            <person name="McCorrison J."/>
            <person name="Sanka R."/>
            <person name="Torralba M."/>
            <person name="Gillis M."/>
            <person name="Haft D.H."/>
            <person name="Methe B."/>
            <person name="Sutton G."/>
            <person name="Nelson K.E."/>
        </authorList>
    </citation>
    <scope>NUCLEOTIDE SEQUENCE [LARGE SCALE GENOMIC DNA]</scope>
    <source>
        <strain evidence="9 10">DNF00450</strain>
    </source>
</reference>
<dbReference type="RefSeq" id="WP_035121256.1">
    <property type="nucleotide sequence ID" value="NZ_JRNE01000040.1"/>
</dbReference>
<keyword evidence="4 7" id="KW-0812">Transmembrane</keyword>
<accession>A0A095Y5U2</accession>
<evidence type="ECO:0000256" key="3">
    <source>
        <dbReference type="ARBA" id="ARBA00022475"/>
    </source>
</evidence>
<dbReference type="InterPro" id="IPR024962">
    <property type="entry name" value="YukD-like"/>
</dbReference>
<dbReference type="GO" id="GO:0005886">
    <property type="term" value="C:plasma membrane"/>
    <property type="evidence" value="ECO:0007669"/>
    <property type="project" value="UniProtKB-SubCell"/>
</dbReference>
<evidence type="ECO:0000313" key="9">
    <source>
        <dbReference type="EMBL" id="KGF17401.1"/>
    </source>
</evidence>
<feature type="transmembrane region" description="Helical" evidence="7">
    <location>
        <begin position="320"/>
        <end position="339"/>
    </location>
</feature>
<dbReference type="Gene3D" id="3.10.20.90">
    <property type="entry name" value="Phosphatidylinositol 3-kinase Catalytic Subunit, Chain A, domain 1"/>
    <property type="match status" value="1"/>
</dbReference>
<feature type="transmembrane region" description="Helical" evidence="7">
    <location>
        <begin position="345"/>
        <end position="361"/>
    </location>
</feature>
<evidence type="ECO:0000256" key="5">
    <source>
        <dbReference type="ARBA" id="ARBA00022989"/>
    </source>
</evidence>
<feature type="transmembrane region" description="Helical" evidence="7">
    <location>
        <begin position="141"/>
        <end position="162"/>
    </location>
</feature>